<evidence type="ECO:0000313" key="2">
    <source>
        <dbReference type="EMBL" id="PSG86948.1"/>
    </source>
</evidence>
<sequence>MKKIILICTIILAFGCKDEKKHTETTSTDKKVETKRLVGEFVYYADAAVFQVKNDIYGVILDEKSKALNKEAEPYKKEATDMVIADVEAQIIPKDKNEEGWPYKLKIEKIHSVKALDPNKNDVIKLGK</sequence>
<proteinExistence type="predicted"/>
<dbReference type="RefSeq" id="WP_027879143.1">
    <property type="nucleotide sequence ID" value="NZ_JACHWV010000002.1"/>
</dbReference>
<name>A0A2T1N5U5_9FLAO</name>
<protein>
    <recommendedName>
        <fullName evidence="1">NlpE C-terminal OB domain-containing protein</fullName>
    </recommendedName>
</protein>
<feature type="domain" description="NlpE C-terminal OB" evidence="1">
    <location>
        <begin position="32"/>
        <end position="102"/>
    </location>
</feature>
<keyword evidence="3" id="KW-1185">Reference proteome</keyword>
<gene>
    <name evidence="2" type="ORF">C7H61_12625</name>
</gene>
<evidence type="ECO:0000313" key="3">
    <source>
        <dbReference type="Proteomes" id="UP000238430"/>
    </source>
</evidence>
<reference evidence="2 3" key="1">
    <citation type="submission" date="2018-03" db="EMBL/GenBank/DDBJ databases">
        <title>Mesoflavibacter sp. HG37 and Mesoflavibacter sp. HG96 sp.nov., two marine bacteria isolated from seawater of Western Pacific Ocean.</title>
        <authorList>
            <person name="Cheng H."/>
            <person name="Wu Y.-H."/>
            <person name="Guo L.-L."/>
            <person name="Xu X.-W."/>
        </authorList>
    </citation>
    <scope>NUCLEOTIDE SEQUENCE [LARGE SCALE GENOMIC DNA]</scope>
    <source>
        <strain evidence="2 3">KCTC 42117</strain>
    </source>
</reference>
<evidence type="ECO:0000259" key="1">
    <source>
        <dbReference type="Pfam" id="PF17185"/>
    </source>
</evidence>
<dbReference type="EMBL" id="PXOT01000027">
    <property type="protein sequence ID" value="PSG86948.1"/>
    <property type="molecule type" value="Genomic_DNA"/>
</dbReference>
<dbReference type="PROSITE" id="PS51257">
    <property type="entry name" value="PROKAR_LIPOPROTEIN"/>
    <property type="match status" value="1"/>
</dbReference>
<accession>A0A2T1N5U5</accession>
<dbReference type="InterPro" id="IPR033450">
    <property type="entry name" value="NlpE_C"/>
</dbReference>
<dbReference type="Proteomes" id="UP000238430">
    <property type="component" value="Unassembled WGS sequence"/>
</dbReference>
<organism evidence="2 3">
    <name type="scientific">Mesoflavibacter zeaxanthinifaciens subsp. sabulilitoris</name>
    <dbReference type="NCBI Taxonomy" id="1520893"/>
    <lineage>
        <taxon>Bacteria</taxon>
        <taxon>Pseudomonadati</taxon>
        <taxon>Bacteroidota</taxon>
        <taxon>Flavobacteriia</taxon>
        <taxon>Flavobacteriales</taxon>
        <taxon>Flavobacteriaceae</taxon>
        <taxon>Mesoflavibacter</taxon>
    </lineage>
</organism>
<dbReference type="AlphaFoldDB" id="A0A2T1N5U5"/>
<comment type="caution">
    <text evidence="2">The sequence shown here is derived from an EMBL/GenBank/DDBJ whole genome shotgun (WGS) entry which is preliminary data.</text>
</comment>
<dbReference type="Pfam" id="PF17185">
    <property type="entry name" value="NlpE_C"/>
    <property type="match status" value="1"/>
</dbReference>
<dbReference type="OrthoDB" id="1143948at2"/>